<keyword evidence="8" id="KW-0492">Microsome</keyword>
<accession>A0AAN9VDW2</accession>
<evidence type="ECO:0000256" key="2">
    <source>
        <dbReference type="ARBA" id="ARBA00004174"/>
    </source>
</evidence>
<evidence type="ECO:0008006" key="17">
    <source>
        <dbReference type="Google" id="ProtNLM"/>
    </source>
</evidence>
<dbReference type="GO" id="GO:0005506">
    <property type="term" value="F:iron ion binding"/>
    <property type="evidence" value="ECO:0007669"/>
    <property type="project" value="InterPro"/>
</dbReference>
<dbReference type="CDD" id="cd11056">
    <property type="entry name" value="CYP6-like"/>
    <property type="match status" value="1"/>
</dbReference>
<evidence type="ECO:0000256" key="12">
    <source>
        <dbReference type="ARBA" id="ARBA00023136"/>
    </source>
</evidence>
<evidence type="ECO:0000256" key="13">
    <source>
        <dbReference type="PIRSR" id="PIRSR602401-1"/>
    </source>
</evidence>
<keyword evidence="12" id="KW-0472">Membrane</keyword>
<dbReference type="InterPro" id="IPR036396">
    <property type="entry name" value="Cyt_P450_sf"/>
</dbReference>
<evidence type="ECO:0000313" key="15">
    <source>
        <dbReference type="EMBL" id="KAK7863014.1"/>
    </source>
</evidence>
<dbReference type="InterPro" id="IPR001128">
    <property type="entry name" value="Cyt_P450"/>
</dbReference>
<evidence type="ECO:0000256" key="14">
    <source>
        <dbReference type="RuleBase" id="RU000461"/>
    </source>
</evidence>
<comment type="subcellular location">
    <subcellularLocation>
        <location evidence="3">Endoplasmic reticulum membrane</location>
        <topology evidence="3">Peripheral membrane protein</topology>
    </subcellularLocation>
    <subcellularLocation>
        <location evidence="2">Microsome membrane</location>
        <topology evidence="2">Peripheral membrane protein</topology>
    </subcellularLocation>
</comment>
<dbReference type="PANTHER" id="PTHR24292:SF54">
    <property type="entry name" value="CYP9F3-RELATED"/>
    <property type="match status" value="1"/>
</dbReference>
<keyword evidence="16" id="KW-1185">Reference proteome</keyword>
<dbReference type="GO" id="GO:0004497">
    <property type="term" value="F:monooxygenase activity"/>
    <property type="evidence" value="ECO:0007669"/>
    <property type="project" value="UniProtKB-KW"/>
</dbReference>
<evidence type="ECO:0000256" key="6">
    <source>
        <dbReference type="ARBA" id="ARBA00022723"/>
    </source>
</evidence>
<evidence type="ECO:0000256" key="5">
    <source>
        <dbReference type="ARBA" id="ARBA00022617"/>
    </source>
</evidence>
<dbReference type="GO" id="GO:0020037">
    <property type="term" value="F:heme binding"/>
    <property type="evidence" value="ECO:0007669"/>
    <property type="project" value="InterPro"/>
</dbReference>
<comment type="similarity">
    <text evidence="4 14">Belongs to the cytochrome P450 family.</text>
</comment>
<dbReference type="AlphaFoldDB" id="A0AAN9VDW2"/>
<keyword evidence="7" id="KW-0256">Endoplasmic reticulum</keyword>
<dbReference type="FunFam" id="1.10.630.10:FF:000182">
    <property type="entry name" value="Cytochrome P450 3A4"/>
    <property type="match status" value="1"/>
</dbReference>
<dbReference type="GO" id="GO:0005789">
    <property type="term" value="C:endoplasmic reticulum membrane"/>
    <property type="evidence" value="ECO:0007669"/>
    <property type="project" value="UniProtKB-SubCell"/>
</dbReference>
<dbReference type="PRINTS" id="PR00385">
    <property type="entry name" value="P450"/>
</dbReference>
<evidence type="ECO:0000256" key="7">
    <source>
        <dbReference type="ARBA" id="ARBA00022824"/>
    </source>
</evidence>
<keyword evidence="10 13" id="KW-0408">Iron</keyword>
<proteinExistence type="inferred from homology"/>
<dbReference type="InterPro" id="IPR002401">
    <property type="entry name" value="Cyt_P450_E_grp-I"/>
</dbReference>
<evidence type="ECO:0000256" key="10">
    <source>
        <dbReference type="ARBA" id="ARBA00023004"/>
    </source>
</evidence>
<organism evidence="15 16">
    <name type="scientific">Gryllus longicercus</name>
    <dbReference type="NCBI Taxonomy" id="2509291"/>
    <lineage>
        <taxon>Eukaryota</taxon>
        <taxon>Metazoa</taxon>
        <taxon>Ecdysozoa</taxon>
        <taxon>Arthropoda</taxon>
        <taxon>Hexapoda</taxon>
        <taxon>Insecta</taxon>
        <taxon>Pterygota</taxon>
        <taxon>Neoptera</taxon>
        <taxon>Polyneoptera</taxon>
        <taxon>Orthoptera</taxon>
        <taxon>Ensifera</taxon>
        <taxon>Gryllidea</taxon>
        <taxon>Grylloidea</taxon>
        <taxon>Gryllidae</taxon>
        <taxon>Gryllinae</taxon>
        <taxon>Gryllus</taxon>
    </lineage>
</organism>
<dbReference type="SUPFAM" id="SSF48264">
    <property type="entry name" value="Cytochrome P450"/>
    <property type="match status" value="1"/>
</dbReference>
<evidence type="ECO:0000256" key="9">
    <source>
        <dbReference type="ARBA" id="ARBA00023002"/>
    </source>
</evidence>
<dbReference type="PRINTS" id="PR00463">
    <property type="entry name" value="EP450I"/>
</dbReference>
<dbReference type="PANTHER" id="PTHR24292">
    <property type="entry name" value="CYTOCHROME P450"/>
    <property type="match status" value="1"/>
</dbReference>
<dbReference type="PROSITE" id="PS00086">
    <property type="entry name" value="CYTOCHROME_P450"/>
    <property type="match status" value="1"/>
</dbReference>
<comment type="cofactor">
    <cofactor evidence="1 13">
        <name>heme</name>
        <dbReference type="ChEBI" id="CHEBI:30413"/>
    </cofactor>
</comment>
<evidence type="ECO:0000256" key="3">
    <source>
        <dbReference type="ARBA" id="ARBA00004406"/>
    </source>
</evidence>
<keyword evidence="11 14" id="KW-0503">Monooxygenase</keyword>
<dbReference type="Proteomes" id="UP001378592">
    <property type="component" value="Unassembled WGS sequence"/>
</dbReference>
<evidence type="ECO:0000313" key="16">
    <source>
        <dbReference type="Proteomes" id="UP001378592"/>
    </source>
</evidence>
<dbReference type="Pfam" id="PF00067">
    <property type="entry name" value="p450"/>
    <property type="match status" value="1"/>
</dbReference>
<reference evidence="15 16" key="1">
    <citation type="submission" date="2024-03" db="EMBL/GenBank/DDBJ databases">
        <title>The genome assembly and annotation of the cricket Gryllus longicercus Weissman &amp; Gray.</title>
        <authorList>
            <person name="Szrajer S."/>
            <person name="Gray D."/>
            <person name="Ylla G."/>
        </authorList>
    </citation>
    <scope>NUCLEOTIDE SEQUENCE [LARGE SCALE GENOMIC DNA]</scope>
    <source>
        <strain evidence="15">DAG 2021-001</strain>
        <tissue evidence="15">Whole body minus gut</tissue>
    </source>
</reference>
<protein>
    <recommendedName>
        <fullName evidence="17">Cytochrome P450</fullName>
    </recommendedName>
</protein>
<keyword evidence="5 13" id="KW-0349">Heme</keyword>
<dbReference type="InterPro" id="IPR017972">
    <property type="entry name" value="Cyt_P450_CS"/>
</dbReference>
<evidence type="ECO:0000256" key="8">
    <source>
        <dbReference type="ARBA" id="ARBA00022848"/>
    </source>
</evidence>
<dbReference type="EMBL" id="JAZDUA010000245">
    <property type="protein sequence ID" value="KAK7863014.1"/>
    <property type="molecule type" value="Genomic_DNA"/>
</dbReference>
<comment type="caution">
    <text evidence="15">The sequence shown here is derived from an EMBL/GenBank/DDBJ whole genome shotgun (WGS) entry which is preliminary data.</text>
</comment>
<sequence length="285" mass="32358">MEVLRIPFNSTRVTNFFHNLVHDTIKERQQKGIFRPDMLQLLMQAREGQLKAEAGDEQENISGAKLKKLTDFDMTAQAVIFFFAGFDTVSTAMSYCAYALARHPEVQQRLQREVDEAFEKNDGKLTYEAVQEAKYMDMFISEVLRLYTAVPSLDRKCTKDFTIPAHGNVPAYTVRKGENIVLPVLPLHKDPKYWDDPETFDPERFSEENKHKITPFTYMPFGVGPRICIGNRFALLEAKVALAHLLRHFSIQATSKTAPKAEFAANDLSGAMKGGTWVGFAQRAQ</sequence>
<dbReference type="InterPro" id="IPR050476">
    <property type="entry name" value="Insect_CytP450_Detox"/>
</dbReference>
<keyword evidence="6 13" id="KW-0479">Metal-binding</keyword>
<name>A0AAN9VDW2_9ORTH</name>
<evidence type="ECO:0000256" key="11">
    <source>
        <dbReference type="ARBA" id="ARBA00023033"/>
    </source>
</evidence>
<evidence type="ECO:0000256" key="1">
    <source>
        <dbReference type="ARBA" id="ARBA00001971"/>
    </source>
</evidence>
<dbReference type="Gene3D" id="1.10.630.10">
    <property type="entry name" value="Cytochrome P450"/>
    <property type="match status" value="1"/>
</dbReference>
<gene>
    <name evidence="15" type="ORF">R5R35_010765</name>
</gene>
<evidence type="ECO:0000256" key="4">
    <source>
        <dbReference type="ARBA" id="ARBA00010617"/>
    </source>
</evidence>
<feature type="binding site" description="axial binding residue" evidence="13">
    <location>
        <position position="228"/>
    </location>
    <ligand>
        <name>heme</name>
        <dbReference type="ChEBI" id="CHEBI:30413"/>
    </ligand>
    <ligandPart>
        <name>Fe</name>
        <dbReference type="ChEBI" id="CHEBI:18248"/>
    </ligandPart>
</feature>
<keyword evidence="9 14" id="KW-0560">Oxidoreductase</keyword>
<dbReference type="GO" id="GO:0016705">
    <property type="term" value="F:oxidoreductase activity, acting on paired donors, with incorporation or reduction of molecular oxygen"/>
    <property type="evidence" value="ECO:0007669"/>
    <property type="project" value="InterPro"/>
</dbReference>